<reference evidence="7 8" key="1">
    <citation type="submission" date="2019-03" db="EMBL/GenBank/DDBJ databases">
        <title>Genomic Encyclopedia of Archaeal and Bacterial Type Strains, Phase II (KMG-II): from individual species to whole genera.</title>
        <authorList>
            <person name="Goeker M."/>
        </authorList>
    </citation>
    <scope>NUCLEOTIDE SEQUENCE [LARGE SCALE GENOMIC DNA]</scope>
    <source>
        <strain evidence="7 8">ATCC 700618</strain>
    </source>
</reference>
<dbReference type="GO" id="GO:0016020">
    <property type="term" value="C:membrane"/>
    <property type="evidence" value="ECO:0007669"/>
    <property type="project" value="UniProtKB-SubCell"/>
</dbReference>
<feature type="transmembrane region" description="Helical" evidence="5">
    <location>
        <begin position="209"/>
        <end position="233"/>
    </location>
</feature>
<evidence type="ECO:0000259" key="6">
    <source>
        <dbReference type="Pfam" id="PF00324"/>
    </source>
</evidence>
<dbReference type="AlphaFoldDB" id="A0A4V3C2M7"/>
<dbReference type="InterPro" id="IPR050598">
    <property type="entry name" value="AminoAcid_Transporter"/>
</dbReference>
<evidence type="ECO:0000256" key="4">
    <source>
        <dbReference type="ARBA" id="ARBA00023136"/>
    </source>
</evidence>
<feature type="transmembrane region" description="Helical" evidence="5">
    <location>
        <begin position="423"/>
        <end position="447"/>
    </location>
</feature>
<name>A0A4V3C2M7_9MOLU</name>
<feature type="transmembrane region" description="Helical" evidence="5">
    <location>
        <begin position="352"/>
        <end position="373"/>
    </location>
</feature>
<feature type="transmembrane region" description="Helical" evidence="5">
    <location>
        <begin position="385"/>
        <end position="403"/>
    </location>
</feature>
<protein>
    <submittedName>
        <fullName evidence="7">Amino acid transporter</fullName>
    </submittedName>
</protein>
<organism evidence="7 8">
    <name type="scientific">Mycoplasma testudineum</name>
    <dbReference type="NCBI Taxonomy" id="244584"/>
    <lineage>
        <taxon>Bacteria</taxon>
        <taxon>Bacillati</taxon>
        <taxon>Mycoplasmatota</taxon>
        <taxon>Mollicutes</taxon>
        <taxon>Mycoplasmataceae</taxon>
        <taxon>Mycoplasma</taxon>
    </lineage>
</organism>
<evidence type="ECO:0000256" key="2">
    <source>
        <dbReference type="ARBA" id="ARBA00022692"/>
    </source>
</evidence>
<sequence length="518" mass="57157">MDKNNAHSKARKFGFWVALAFVVGSIIGIGIFFKNGGVSRAVEGQSITWLLSWIVGGLISLAAAISFSEISALKVNKITGISGWSHRVGGKNLGYFTTFSWSIFYWGILVTILGIFASEMFWSFIGAVGADISWIQVWHHVIFGVIISASYLLINLLAPAISHYTQTTTVVLKFIPLVIAIIVGLVFVSSTKAGSVNGFTSAAGTGQGFSFSNLILALPGVLFAFDSFLSVGSLRKDMKEDGKKLPLAIIVGMIIVVTIYTLIAIASILHTQGSIQGLISVAVPGDSSWVQAFVLFFIFVSTIGLINGLSAFILKDYTNMVETELVIGARILKKKVKAQFLGRDISKEMRGLIAIGFVFAFWFLIISVPAIVYNTDAFMDAASNWPTVFFFWIYGLVMLLYLVKKIKGHFKDEIKNANVNKYLFYVATVFAIFMIVVAEIGLIYTYAQSVVSNPLGLNSWGFYWTNNNYQPNNIIQILMYLVFGIIFLLLPKLNTILIEWIEKRNVIDELHKSAMTFA</sequence>
<evidence type="ECO:0000313" key="7">
    <source>
        <dbReference type="EMBL" id="TDO18949.1"/>
    </source>
</evidence>
<dbReference type="Proteomes" id="UP000295518">
    <property type="component" value="Unassembled WGS sequence"/>
</dbReference>
<comment type="caution">
    <text evidence="7">The sequence shown here is derived from an EMBL/GenBank/DDBJ whole genome shotgun (WGS) entry which is preliminary data.</text>
</comment>
<dbReference type="PIRSF" id="PIRSF006060">
    <property type="entry name" value="AA_transporter"/>
    <property type="match status" value="1"/>
</dbReference>
<gene>
    <name evidence="7" type="ORF">EI74_0829</name>
</gene>
<evidence type="ECO:0000256" key="5">
    <source>
        <dbReference type="SAM" id="Phobius"/>
    </source>
</evidence>
<dbReference type="PANTHER" id="PTHR11785">
    <property type="entry name" value="AMINO ACID TRANSPORTER"/>
    <property type="match status" value="1"/>
</dbReference>
<feature type="transmembrane region" description="Helical" evidence="5">
    <location>
        <begin position="289"/>
        <end position="314"/>
    </location>
</feature>
<feature type="transmembrane region" description="Helical" evidence="5">
    <location>
        <begin position="93"/>
        <end position="117"/>
    </location>
</feature>
<evidence type="ECO:0000256" key="3">
    <source>
        <dbReference type="ARBA" id="ARBA00022989"/>
    </source>
</evidence>
<keyword evidence="4 5" id="KW-0472">Membrane</keyword>
<dbReference type="OrthoDB" id="384581at2"/>
<proteinExistence type="predicted"/>
<feature type="transmembrane region" description="Helical" evidence="5">
    <location>
        <begin position="245"/>
        <end position="269"/>
    </location>
</feature>
<comment type="subcellular location">
    <subcellularLocation>
        <location evidence="1">Membrane</location>
        <topology evidence="1">Multi-pass membrane protein</topology>
    </subcellularLocation>
</comment>
<dbReference type="RefSeq" id="WP_094254988.1">
    <property type="nucleotide sequence ID" value="NZ_NNCE01000009.1"/>
</dbReference>
<feature type="transmembrane region" description="Helical" evidence="5">
    <location>
        <begin position="473"/>
        <end position="490"/>
    </location>
</feature>
<keyword evidence="2 5" id="KW-0812">Transmembrane</keyword>
<evidence type="ECO:0000313" key="8">
    <source>
        <dbReference type="Proteomes" id="UP000295518"/>
    </source>
</evidence>
<feature type="transmembrane region" description="Helical" evidence="5">
    <location>
        <begin position="137"/>
        <end position="158"/>
    </location>
</feature>
<feature type="domain" description="Amino acid permease/ SLC12A" evidence="6">
    <location>
        <begin position="21"/>
        <end position="486"/>
    </location>
</feature>
<accession>A0A4V3C2M7</accession>
<dbReference type="Pfam" id="PF00324">
    <property type="entry name" value="AA_permease"/>
    <property type="match status" value="1"/>
</dbReference>
<keyword evidence="3 5" id="KW-1133">Transmembrane helix</keyword>
<feature type="transmembrane region" description="Helical" evidence="5">
    <location>
        <begin position="13"/>
        <end position="33"/>
    </location>
</feature>
<dbReference type="GO" id="GO:0015179">
    <property type="term" value="F:L-amino acid transmembrane transporter activity"/>
    <property type="evidence" value="ECO:0007669"/>
    <property type="project" value="TreeGrafter"/>
</dbReference>
<dbReference type="PANTHER" id="PTHR11785:SF512">
    <property type="entry name" value="SOBREMESA, ISOFORM B"/>
    <property type="match status" value="1"/>
</dbReference>
<dbReference type="EMBL" id="SNWN01000017">
    <property type="protein sequence ID" value="TDO18949.1"/>
    <property type="molecule type" value="Genomic_DNA"/>
</dbReference>
<feature type="transmembrane region" description="Helical" evidence="5">
    <location>
        <begin position="170"/>
        <end position="189"/>
    </location>
</feature>
<keyword evidence="8" id="KW-1185">Reference proteome</keyword>
<dbReference type="Gene3D" id="1.20.1740.10">
    <property type="entry name" value="Amino acid/polyamine transporter I"/>
    <property type="match status" value="1"/>
</dbReference>
<evidence type="ECO:0000256" key="1">
    <source>
        <dbReference type="ARBA" id="ARBA00004141"/>
    </source>
</evidence>
<dbReference type="InterPro" id="IPR004841">
    <property type="entry name" value="AA-permease/SLC12A_dom"/>
</dbReference>
<feature type="transmembrane region" description="Helical" evidence="5">
    <location>
        <begin position="53"/>
        <end position="73"/>
    </location>
</feature>